<organism evidence="3 4">
    <name type="scientific">Melanomma pulvis-pyrius CBS 109.77</name>
    <dbReference type="NCBI Taxonomy" id="1314802"/>
    <lineage>
        <taxon>Eukaryota</taxon>
        <taxon>Fungi</taxon>
        <taxon>Dikarya</taxon>
        <taxon>Ascomycota</taxon>
        <taxon>Pezizomycotina</taxon>
        <taxon>Dothideomycetes</taxon>
        <taxon>Pleosporomycetidae</taxon>
        <taxon>Pleosporales</taxon>
        <taxon>Melanommataceae</taxon>
        <taxon>Melanomma</taxon>
    </lineage>
</organism>
<name>A0A6A6XNT6_9PLEO</name>
<dbReference type="AlphaFoldDB" id="A0A6A6XNT6"/>
<evidence type="ECO:0000256" key="2">
    <source>
        <dbReference type="SAM" id="MobiDB-lite"/>
    </source>
</evidence>
<reference evidence="3" key="1">
    <citation type="journal article" date="2020" name="Stud. Mycol.">
        <title>101 Dothideomycetes genomes: a test case for predicting lifestyles and emergence of pathogens.</title>
        <authorList>
            <person name="Haridas S."/>
            <person name="Albert R."/>
            <person name="Binder M."/>
            <person name="Bloem J."/>
            <person name="Labutti K."/>
            <person name="Salamov A."/>
            <person name="Andreopoulos B."/>
            <person name="Baker S."/>
            <person name="Barry K."/>
            <person name="Bills G."/>
            <person name="Bluhm B."/>
            <person name="Cannon C."/>
            <person name="Castanera R."/>
            <person name="Culley D."/>
            <person name="Daum C."/>
            <person name="Ezra D."/>
            <person name="Gonzalez J."/>
            <person name="Henrissat B."/>
            <person name="Kuo A."/>
            <person name="Liang C."/>
            <person name="Lipzen A."/>
            <person name="Lutzoni F."/>
            <person name="Magnuson J."/>
            <person name="Mondo S."/>
            <person name="Nolan M."/>
            <person name="Ohm R."/>
            <person name="Pangilinan J."/>
            <person name="Park H.-J."/>
            <person name="Ramirez L."/>
            <person name="Alfaro M."/>
            <person name="Sun H."/>
            <person name="Tritt A."/>
            <person name="Yoshinaga Y."/>
            <person name="Zwiers L.-H."/>
            <person name="Turgeon B."/>
            <person name="Goodwin S."/>
            <person name="Spatafora J."/>
            <person name="Crous P."/>
            <person name="Grigoriev I."/>
        </authorList>
    </citation>
    <scope>NUCLEOTIDE SEQUENCE</scope>
    <source>
        <strain evidence="3">CBS 109.77</strain>
    </source>
</reference>
<evidence type="ECO:0000313" key="4">
    <source>
        <dbReference type="Proteomes" id="UP000799757"/>
    </source>
</evidence>
<dbReference type="EMBL" id="MU001797">
    <property type="protein sequence ID" value="KAF2797838.1"/>
    <property type="molecule type" value="Genomic_DNA"/>
</dbReference>
<feature type="coiled-coil region" evidence="1">
    <location>
        <begin position="104"/>
        <end position="138"/>
    </location>
</feature>
<feature type="region of interest" description="Disordered" evidence="2">
    <location>
        <begin position="1"/>
        <end position="20"/>
    </location>
</feature>
<keyword evidence="4" id="KW-1185">Reference proteome</keyword>
<gene>
    <name evidence="3" type="ORF">K505DRAFT_333956</name>
</gene>
<sequence length="147" mass="16353">MASSTTPSSQADPTAPSLNDINAADLSPDIFCRNRAQVIACKSSIAQLEKSSEFPAELISELRAGIQGAEEENQDALRMFGEDAATRLSEMDKVINEIQRSMFRVQEKRKKVGHTAEIQRLEREVRDLSMRVISTLEKGKENLAMLD</sequence>
<evidence type="ECO:0000313" key="3">
    <source>
        <dbReference type="EMBL" id="KAF2797838.1"/>
    </source>
</evidence>
<dbReference type="Proteomes" id="UP000799757">
    <property type="component" value="Unassembled WGS sequence"/>
</dbReference>
<evidence type="ECO:0000256" key="1">
    <source>
        <dbReference type="SAM" id="Coils"/>
    </source>
</evidence>
<keyword evidence="1" id="KW-0175">Coiled coil</keyword>
<proteinExistence type="predicted"/>
<accession>A0A6A6XNT6</accession>
<protein>
    <submittedName>
        <fullName evidence="3">Uncharacterized protein</fullName>
    </submittedName>
</protein>